<dbReference type="SMART" id="SM00248">
    <property type="entry name" value="ANK"/>
    <property type="match status" value="19"/>
</dbReference>
<dbReference type="InterPro" id="IPR002110">
    <property type="entry name" value="Ankyrin_rpt"/>
</dbReference>
<feature type="region of interest" description="Disordered" evidence="8">
    <location>
        <begin position="1199"/>
        <end position="1221"/>
    </location>
</feature>
<dbReference type="PANTHER" id="PTHR24198">
    <property type="entry name" value="ANKYRIN REPEAT AND PROTEIN KINASE DOMAIN-CONTAINING PROTEIN"/>
    <property type="match status" value="1"/>
</dbReference>
<comment type="subcellular location">
    <subcellularLocation>
        <location evidence="1">Membrane</location>
        <topology evidence="1">Multi-pass membrane protein</topology>
    </subcellularLocation>
</comment>
<feature type="repeat" description="ANK" evidence="7">
    <location>
        <begin position="342"/>
        <end position="374"/>
    </location>
</feature>
<feature type="compositionally biased region" description="Polar residues" evidence="8">
    <location>
        <begin position="1199"/>
        <end position="1210"/>
    </location>
</feature>
<evidence type="ECO:0000256" key="6">
    <source>
        <dbReference type="ARBA" id="ARBA00023136"/>
    </source>
</evidence>
<feature type="transmembrane region" description="Helical" evidence="9">
    <location>
        <begin position="1513"/>
        <end position="1537"/>
    </location>
</feature>
<feature type="transmembrane region" description="Helical" evidence="9">
    <location>
        <begin position="1276"/>
        <end position="1295"/>
    </location>
</feature>
<dbReference type="Pfam" id="PF01544">
    <property type="entry name" value="CorA"/>
    <property type="match status" value="1"/>
</dbReference>
<feature type="repeat" description="ANK" evidence="7">
    <location>
        <begin position="857"/>
        <end position="889"/>
    </location>
</feature>
<dbReference type="PANTHER" id="PTHR24198:SF165">
    <property type="entry name" value="ANKYRIN REPEAT-CONTAINING PROTEIN-RELATED"/>
    <property type="match status" value="1"/>
</dbReference>
<dbReference type="OMA" id="SATIWAD"/>
<dbReference type="STRING" id="40296.A0A0A2KLL0"/>
<dbReference type="InterPro" id="IPR045863">
    <property type="entry name" value="CorA_TM1_TM2"/>
</dbReference>
<feature type="repeat" description="ANK" evidence="7">
    <location>
        <begin position="74"/>
        <end position="106"/>
    </location>
</feature>
<feature type="repeat" description="ANK" evidence="7">
    <location>
        <begin position="309"/>
        <end position="341"/>
    </location>
</feature>
<feature type="repeat" description="ANK" evidence="7">
    <location>
        <begin position="175"/>
        <end position="207"/>
    </location>
</feature>
<feature type="repeat" description="ANK" evidence="7">
    <location>
        <begin position="107"/>
        <end position="132"/>
    </location>
</feature>
<sequence>MVQGHHRPRARGKRHDHLSEEPLSVDKIQFLKSKLPNALTKGSIKDIKDLIQSHAALSLRIDYDCPVYDDYSGTGIPLLHIASAFGPPEIVRLLLDLGANIKETTEAGSTVLHLAARNGKNENLKILFEHGAKTLVNVKMRGGRFPLNQAAWTGEIETCKTLIAQGADTGLKDVEGRTALIFAANQGHLGVIETLIDAGANVNDVCNAHWTALHFAAKKNRPEAIKLLLTRGADSTLQEGDIGNPLHFAAMEGCKDAAVELLSQAPNHDINAKNVHGNSALHLAALYGQPHIVQKLIDHGADKNITNNDLLTPLHIACFERKLDVAKVLVQNHSLIDEYNSNGNTPLQLVASNGDAEIVSLLLNSKADVDTNNRFGNTSIQLASSEGHHEVVQILLDHNAAVETRNKEQSTPLHLASAYGHIEVMLVLLAHKADLTKVDEDGCTPLHLASDHGHADAVDLLIDRNADINADTYTQTTPLHMAAHNGHLEVVELLLRRGAEIDPGDCYGETPLHRACTQKKSAVMDFLIAQGANLHQPNNGDTKRTPFDIACSESCLGPFMPLLKVHDGLLRTDPDGWSALHYASFNGANLSVKELLEDIDIDPSLRTHNGQSALRLAIEKGHVDIVLELLNSQSYYPETPVDSCPCPTAESEIQIITEGLAKLLIPTDFEVRDRLNAIMYWAIVNGQSCLIDQFFTMRQGEPPQLKGNMTCLHVAAQHGQEELVKNRFCHLDPFAKTNDGFTSFQVAAASGHLTILESLLDRFCESPESQIEAIIMKSNDRESCISLAVKKRNTDIKGLLWSKLDSLAMKKPEFYSKNQKQASQILELAAQFERPGKEDYLQKMLETWFERPSFKPNGHTVLHLAIYHHQVVVLWWLLSNGAHFKTEEIQIAHDMLDRKTDPLSLLMMELIHNPPPIVEQTTITESDQPPARPTKSDNLTVLQELPVTMIDFYGNKTIADLHYTTRSVEELIYQTSGPNEIMQSSMKKGHRQLDFMKQDLANIISGQSGGGSTVLAPDEMDLKSNHHVQLDPPTVGELKFRWLHVPANQDLATVVSIEEGKTEKQCRSVATFFSRNSTLIAAGQGRTCMQPQCKKEFTSYAEQYNPEEGPVQRKIDKLALYIPFLSLGKAISQSENDEKRRVKLANLQESNSTIHQFPSPQQALHEAMTLDRYFYPTEDTSKRDSDQVISKYLDRVKSELNNSSTGNRNTKPPDAPCGESSGRTILMVDQLWMWIIDGRTIITTSTKSSDQHDDILSGGIREFVMSNQSKSSFERVSSIESMIEVILGVATGLFLDRNIPTGRMSTVRKREKKSTLEIFRESIRTIADAETKLFNEFLTELNKEKKKPKENRHKLLALDMAENPYHIVSKEAELLNEIKDIHDELNMLRTLAESQQQVWEQYFQTKELESFPHFQFSETCTPNMVLRDIQNMMTETEMVQSSINTLLDLRTNQAGLKESEFGRQQAYDTARQANVVFVFTIVTIIFLPLSFLCSLFALNVAEFPHVSDSVEFHAWWIFPILFGVSVVVSVPLILLAFNFDNLVKQWDRVKYGTTKRNADNIDSATSSVSQLNSMDARGANIEGPSSKEEMLGLPKSVSSRINHAFRQRRSPQNIC</sequence>
<dbReference type="Pfam" id="PF13637">
    <property type="entry name" value="Ank_4"/>
    <property type="match status" value="1"/>
</dbReference>
<dbReference type="InterPro" id="IPR002523">
    <property type="entry name" value="MgTranspt_CorA/ZnTranspt_ZntB"/>
</dbReference>
<keyword evidence="11" id="KW-1185">Reference proteome</keyword>
<evidence type="ECO:0000313" key="10">
    <source>
        <dbReference type="EMBL" id="KGO67786.1"/>
    </source>
</evidence>
<comment type="caution">
    <text evidence="10">The sequence shown here is derived from an EMBL/GenBank/DDBJ whole genome shotgun (WGS) entry which is preliminary data.</text>
</comment>
<keyword evidence="3" id="KW-0677">Repeat</keyword>
<feature type="transmembrane region" description="Helical" evidence="9">
    <location>
        <begin position="1475"/>
        <end position="1501"/>
    </location>
</feature>
<feature type="repeat" description="ANK" evidence="7">
    <location>
        <begin position="507"/>
        <end position="539"/>
    </location>
</feature>
<dbReference type="PROSITE" id="PS50297">
    <property type="entry name" value="ANK_REP_REGION"/>
    <property type="match status" value="13"/>
</dbReference>
<dbReference type="PhylomeDB" id="A0A0A2KLL0"/>
<dbReference type="OrthoDB" id="4334682at2759"/>
<proteinExistence type="predicted"/>
<keyword evidence="2 9" id="KW-0812">Transmembrane</keyword>
<feature type="repeat" description="ANK" evidence="7">
    <location>
        <begin position="408"/>
        <end position="440"/>
    </location>
</feature>
<evidence type="ECO:0000256" key="3">
    <source>
        <dbReference type="ARBA" id="ARBA00022737"/>
    </source>
</evidence>
<dbReference type="Pfam" id="PF12796">
    <property type="entry name" value="Ank_2"/>
    <property type="match status" value="5"/>
</dbReference>
<feature type="repeat" description="ANK" evidence="7">
    <location>
        <begin position="142"/>
        <end position="174"/>
    </location>
</feature>
<feature type="repeat" description="ANK" evidence="7">
    <location>
        <begin position="208"/>
        <end position="240"/>
    </location>
</feature>
<evidence type="ECO:0000256" key="9">
    <source>
        <dbReference type="SAM" id="Phobius"/>
    </source>
</evidence>
<dbReference type="HOGENOM" id="CLU_240291_0_0_1"/>
<evidence type="ECO:0000256" key="7">
    <source>
        <dbReference type="PROSITE-ProRule" id="PRU00023"/>
    </source>
</evidence>
<feature type="repeat" description="ANK" evidence="7">
    <location>
        <begin position="276"/>
        <end position="308"/>
    </location>
</feature>
<evidence type="ECO:0000256" key="5">
    <source>
        <dbReference type="ARBA" id="ARBA00023043"/>
    </source>
</evidence>
<dbReference type="SUPFAM" id="SSF48403">
    <property type="entry name" value="Ankyrin repeat"/>
    <property type="match status" value="3"/>
</dbReference>
<reference evidence="10 11" key="1">
    <citation type="journal article" date="2015" name="Mol. Plant Microbe Interact.">
        <title>Genome, transcriptome, and functional analyses of Penicillium expansum provide new insights into secondary metabolism and pathogenicity.</title>
        <authorList>
            <person name="Ballester A.R."/>
            <person name="Marcet-Houben M."/>
            <person name="Levin E."/>
            <person name="Sela N."/>
            <person name="Selma-Lazaro C."/>
            <person name="Carmona L."/>
            <person name="Wisniewski M."/>
            <person name="Droby S."/>
            <person name="Gonzalez-Candelas L."/>
            <person name="Gabaldon T."/>
        </authorList>
    </citation>
    <scope>NUCLEOTIDE SEQUENCE [LARGE SCALE GENOMIC DNA]</scope>
    <source>
        <strain evidence="10 11">PHI-1</strain>
    </source>
</reference>
<dbReference type="PRINTS" id="PR01415">
    <property type="entry name" value="ANKYRIN"/>
</dbReference>
<protein>
    <submittedName>
        <fullName evidence="10">Mg2+ transporter protein, CorA-like/Zinc transport protein ZntB</fullName>
    </submittedName>
</protein>
<dbReference type="Gene3D" id="1.25.40.20">
    <property type="entry name" value="Ankyrin repeat-containing domain"/>
    <property type="match status" value="9"/>
</dbReference>
<dbReference type="Gene3D" id="1.20.58.340">
    <property type="entry name" value="Magnesium transport protein CorA, transmembrane region"/>
    <property type="match status" value="1"/>
</dbReference>
<evidence type="ECO:0000256" key="8">
    <source>
        <dbReference type="SAM" id="MobiDB-lite"/>
    </source>
</evidence>
<dbReference type="GO" id="GO:0046873">
    <property type="term" value="F:metal ion transmembrane transporter activity"/>
    <property type="evidence" value="ECO:0007669"/>
    <property type="project" value="InterPro"/>
</dbReference>
<evidence type="ECO:0000256" key="2">
    <source>
        <dbReference type="ARBA" id="ARBA00022692"/>
    </source>
</evidence>
<dbReference type="PROSITE" id="PS50088">
    <property type="entry name" value="ANK_REPEAT"/>
    <property type="match status" value="14"/>
</dbReference>
<feature type="repeat" description="ANK" evidence="7">
    <location>
        <begin position="375"/>
        <end position="407"/>
    </location>
</feature>
<feature type="repeat" description="ANK" evidence="7">
    <location>
        <begin position="474"/>
        <end position="506"/>
    </location>
</feature>
<feature type="repeat" description="ANK" evidence="7">
    <location>
        <begin position="441"/>
        <end position="473"/>
    </location>
</feature>
<keyword evidence="5 7" id="KW-0040">ANK repeat</keyword>
<dbReference type="Pfam" id="PF00023">
    <property type="entry name" value="Ank"/>
    <property type="match status" value="1"/>
</dbReference>
<evidence type="ECO:0000313" key="11">
    <source>
        <dbReference type="Proteomes" id="UP000030104"/>
    </source>
</evidence>
<evidence type="ECO:0000256" key="4">
    <source>
        <dbReference type="ARBA" id="ARBA00022989"/>
    </source>
</evidence>
<dbReference type="EMBL" id="JQGA01001259">
    <property type="protein sequence ID" value="KGO67786.1"/>
    <property type="molecule type" value="Genomic_DNA"/>
</dbReference>
<keyword evidence="4 9" id="KW-1133">Transmembrane helix</keyword>
<gene>
    <name evidence="10" type="ORF">PITC_048720</name>
</gene>
<dbReference type="GO" id="GO:0016020">
    <property type="term" value="C:membrane"/>
    <property type="evidence" value="ECO:0007669"/>
    <property type="project" value="UniProtKB-SubCell"/>
</dbReference>
<name>A0A0A2KLL0_PENIT</name>
<dbReference type="SUPFAM" id="SSF144083">
    <property type="entry name" value="Magnesium transport protein CorA, transmembrane region"/>
    <property type="match status" value="1"/>
</dbReference>
<accession>A0A0A2KLL0</accession>
<organism evidence="10 11">
    <name type="scientific">Penicillium italicum</name>
    <name type="common">Blue mold</name>
    <dbReference type="NCBI Taxonomy" id="40296"/>
    <lineage>
        <taxon>Eukaryota</taxon>
        <taxon>Fungi</taxon>
        <taxon>Dikarya</taxon>
        <taxon>Ascomycota</taxon>
        <taxon>Pezizomycotina</taxon>
        <taxon>Eurotiomycetes</taxon>
        <taxon>Eurotiomycetidae</taxon>
        <taxon>Eurotiales</taxon>
        <taxon>Aspergillaceae</taxon>
        <taxon>Penicillium</taxon>
    </lineage>
</organism>
<dbReference type="InterPro" id="IPR036770">
    <property type="entry name" value="Ankyrin_rpt-contain_sf"/>
</dbReference>
<keyword evidence="6 9" id="KW-0472">Membrane</keyword>
<evidence type="ECO:0000256" key="1">
    <source>
        <dbReference type="ARBA" id="ARBA00004141"/>
    </source>
</evidence>
<dbReference type="Proteomes" id="UP000030104">
    <property type="component" value="Unassembled WGS sequence"/>
</dbReference>